<protein>
    <submittedName>
        <fullName evidence="3">Nodule-specific cysteine-rich peptide L30</fullName>
    </submittedName>
</protein>
<evidence type="ECO:0000259" key="2">
    <source>
        <dbReference type="Pfam" id="PF07127"/>
    </source>
</evidence>
<dbReference type="InterPro" id="IPR009810">
    <property type="entry name" value="Nodulin_late_dom"/>
</dbReference>
<dbReference type="EMBL" id="MT371180">
    <property type="protein sequence ID" value="QQO74698.1"/>
    <property type="molecule type" value="mRNA"/>
</dbReference>
<feature type="domain" description="Late nodulin" evidence="2">
    <location>
        <begin position="1"/>
        <end position="60"/>
    </location>
</feature>
<feature type="signal peptide" evidence="1">
    <location>
        <begin position="1"/>
        <end position="26"/>
    </location>
</feature>
<sequence length="73" mass="8227">MTKIVKFVCVTIIIISLFLAATNVESWSGHSSRNCFKDEDCNKNKCRKPTVVKCVDRICTCVPVFQPPIIYSS</sequence>
<organism evidence="3">
    <name type="scientific">Lens culinaris</name>
    <name type="common">Lentil</name>
    <name type="synonym">Cicer lens</name>
    <dbReference type="NCBI Taxonomy" id="3864"/>
    <lineage>
        <taxon>Eukaryota</taxon>
        <taxon>Viridiplantae</taxon>
        <taxon>Streptophyta</taxon>
        <taxon>Embryophyta</taxon>
        <taxon>Tracheophyta</taxon>
        <taxon>Spermatophyta</taxon>
        <taxon>Magnoliopsida</taxon>
        <taxon>eudicotyledons</taxon>
        <taxon>Gunneridae</taxon>
        <taxon>Pentapetalae</taxon>
        <taxon>rosids</taxon>
        <taxon>fabids</taxon>
        <taxon>Fabales</taxon>
        <taxon>Fabaceae</taxon>
        <taxon>Papilionoideae</taxon>
        <taxon>50 kb inversion clade</taxon>
        <taxon>NPAAA clade</taxon>
        <taxon>Hologalegina</taxon>
        <taxon>IRL clade</taxon>
        <taxon>Fabeae</taxon>
        <taxon>Lens</taxon>
    </lineage>
</organism>
<accession>A0A7T8IGD8</accession>
<dbReference type="GO" id="GO:0046872">
    <property type="term" value="F:metal ion binding"/>
    <property type="evidence" value="ECO:0007669"/>
    <property type="project" value="InterPro"/>
</dbReference>
<dbReference type="AlphaFoldDB" id="A0A7T8IGD8"/>
<evidence type="ECO:0000313" key="3">
    <source>
        <dbReference type="EMBL" id="QQO74698.1"/>
    </source>
</evidence>
<evidence type="ECO:0000256" key="1">
    <source>
        <dbReference type="SAM" id="SignalP"/>
    </source>
</evidence>
<proteinExistence type="evidence at transcript level"/>
<feature type="chain" id="PRO_5030522132" evidence="1">
    <location>
        <begin position="27"/>
        <end position="73"/>
    </location>
</feature>
<dbReference type="Pfam" id="PF07127">
    <property type="entry name" value="Nodulin_late"/>
    <property type="match status" value="1"/>
</dbReference>
<keyword evidence="1" id="KW-0732">Signal</keyword>
<name>A0A7T8IGD8_LENCU</name>
<reference evidence="3" key="1">
    <citation type="journal article" date="2020" name="Mol. Cell">
        <title>Proteome analysis reveals a significant host-specific response in Rhizobium leguminosarum bv viciae endosymbiotic cells.</title>
        <authorList>
            <person name="Duran D."/>
            <person name="Albareda M."/>
            <person name="Marina A."/>
            <person name="Garcia C."/>
            <person name="Ruiz-Argueso T."/>
            <person name="Palacios J."/>
        </authorList>
    </citation>
    <scope>NUCLEOTIDE SEQUENCE</scope>
    <source>
        <tissue evidence="3">Root nodules</tissue>
    </source>
</reference>